<name>A0ABV4CEX5_9PSEU</name>
<evidence type="ECO:0000313" key="2">
    <source>
        <dbReference type="Proteomes" id="UP001564626"/>
    </source>
</evidence>
<dbReference type="PANTHER" id="PTHR39217">
    <property type="match status" value="1"/>
</dbReference>
<proteinExistence type="predicted"/>
<comment type="caution">
    <text evidence="1">The sequence shown here is derived from an EMBL/GenBank/DDBJ whole genome shotgun (WGS) entry which is preliminary data.</text>
</comment>
<dbReference type="Proteomes" id="UP001564626">
    <property type="component" value="Unassembled WGS sequence"/>
</dbReference>
<dbReference type="EMBL" id="JBGEHV010000005">
    <property type="protein sequence ID" value="MEY8038637.1"/>
    <property type="molecule type" value="Genomic_DNA"/>
</dbReference>
<organism evidence="1 2">
    <name type="scientific">Saccharopolyspora cebuensis</name>
    <dbReference type="NCBI Taxonomy" id="418759"/>
    <lineage>
        <taxon>Bacteria</taxon>
        <taxon>Bacillati</taxon>
        <taxon>Actinomycetota</taxon>
        <taxon>Actinomycetes</taxon>
        <taxon>Pseudonocardiales</taxon>
        <taxon>Pseudonocardiaceae</taxon>
        <taxon>Saccharopolyspora</taxon>
    </lineage>
</organism>
<dbReference type="PANTHER" id="PTHR39217:SF1">
    <property type="entry name" value="GLUTATHIONE SYNTHETASE"/>
    <property type="match status" value="1"/>
</dbReference>
<gene>
    <name evidence="1" type="ORF">AB8O55_04450</name>
</gene>
<dbReference type="RefSeq" id="WP_345362021.1">
    <property type="nucleotide sequence ID" value="NZ_BAABII010000006.1"/>
</dbReference>
<reference evidence="1 2" key="1">
    <citation type="submission" date="2024-08" db="EMBL/GenBank/DDBJ databases">
        <title>Genome mining of Saccharopolyspora cebuensis PGLac3 from Nigerian medicinal plant.</title>
        <authorList>
            <person name="Ezeobiora C.E."/>
            <person name="Igbokwe N.H."/>
            <person name="Amin D.H."/>
            <person name="Mendie U.E."/>
        </authorList>
    </citation>
    <scope>NUCLEOTIDE SEQUENCE [LARGE SCALE GENOMIC DNA]</scope>
    <source>
        <strain evidence="1 2">PGLac3</strain>
    </source>
</reference>
<sequence>MTPRVLLASCAGLPSAHRDDAPLVDALAALGITADWARWDDPDTDFGAAELVVLRSTWDYPERRAEFLAWCDAVPGLRNPAAAVRWNTSKHYLPELAARGVDVVPTQVLEPGDPPEWPVGEFALKPAVGASSRGAARFGPGRLAEAAAHLAELRRDGGAVVVQPYQEAVDREGEVALVFLGGVYSHAFAKGPALAAAEPAEFRGGARHEVPAPGPWRALAESALDAAAGMLGLPRRALLYARVDLVRSARGAPLLLELELTEPFLGLRLAPGAPERFASAVRAELAAAVDRDFAVV</sequence>
<evidence type="ECO:0000313" key="1">
    <source>
        <dbReference type="EMBL" id="MEY8038637.1"/>
    </source>
</evidence>
<dbReference type="SUPFAM" id="SSF56059">
    <property type="entry name" value="Glutathione synthetase ATP-binding domain-like"/>
    <property type="match status" value="1"/>
</dbReference>
<dbReference type="InterPro" id="IPR053191">
    <property type="entry name" value="DcsG_Biosynth_Enzyme"/>
</dbReference>
<keyword evidence="2" id="KW-1185">Reference proteome</keyword>
<protein>
    <recommendedName>
        <fullName evidence="3">ATP-grasp domain-containing protein</fullName>
    </recommendedName>
</protein>
<evidence type="ECO:0008006" key="3">
    <source>
        <dbReference type="Google" id="ProtNLM"/>
    </source>
</evidence>
<accession>A0ABV4CEX5</accession>